<reference evidence="7 8" key="1">
    <citation type="submission" date="2018-05" db="EMBL/GenBank/DDBJ databases">
        <title>Complete Genome Sequence of Deinococcus sp. strain 17bor-2.</title>
        <authorList>
            <person name="Srinivasan S."/>
        </authorList>
    </citation>
    <scope>NUCLEOTIDE SEQUENCE [LARGE SCALE GENOMIC DNA]</scope>
    <source>
        <strain evidence="7 8">17bor-2</strain>
    </source>
</reference>
<gene>
    <name evidence="7" type="ORF">DKM44_05345</name>
</gene>
<proteinExistence type="inferred from homology"/>
<dbReference type="Proteomes" id="UP000245368">
    <property type="component" value="Chromosome"/>
</dbReference>
<dbReference type="GO" id="GO:0016301">
    <property type="term" value="F:kinase activity"/>
    <property type="evidence" value="ECO:0007669"/>
    <property type="project" value="UniProtKB-KW"/>
</dbReference>
<keyword evidence="3" id="KW-0547">Nucleotide-binding</keyword>
<dbReference type="RefSeq" id="WP_109826011.1">
    <property type="nucleotide sequence ID" value="NZ_CP029494.1"/>
</dbReference>
<evidence type="ECO:0000256" key="1">
    <source>
        <dbReference type="ARBA" id="ARBA00010688"/>
    </source>
</evidence>
<dbReference type="PANTHER" id="PTHR43085:SF1">
    <property type="entry name" value="PSEUDOURIDINE KINASE-RELATED"/>
    <property type="match status" value="1"/>
</dbReference>
<dbReference type="InterPro" id="IPR011611">
    <property type="entry name" value="PfkB_dom"/>
</dbReference>
<evidence type="ECO:0000313" key="7">
    <source>
        <dbReference type="EMBL" id="AWN22727.1"/>
    </source>
</evidence>
<evidence type="ECO:0000313" key="8">
    <source>
        <dbReference type="Proteomes" id="UP000245368"/>
    </source>
</evidence>
<keyword evidence="8" id="KW-1185">Reference proteome</keyword>
<dbReference type="GO" id="GO:0005524">
    <property type="term" value="F:ATP binding"/>
    <property type="evidence" value="ECO:0007669"/>
    <property type="project" value="UniProtKB-KW"/>
</dbReference>
<dbReference type="KEGG" id="dez:DKM44_05345"/>
<dbReference type="SUPFAM" id="SSF53613">
    <property type="entry name" value="Ribokinase-like"/>
    <property type="match status" value="1"/>
</dbReference>
<protein>
    <submittedName>
        <fullName evidence="7">Carbohydrate kinase</fullName>
    </submittedName>
</protein>
<feature type="domain" description="Carbohydrate kinase PfkB" evidence="6">
    <location>
        <begin position="36"/>
        <end position="306"/>
    </location>
</feature>
<dbReference type="PROSITE" id="PS00584">
    <property type="entry name" value="PFKB_KINASES_2"/>
    <property type="match status" value="1"/>
</dbReference>
<keyword evidence="2" id="KW-0808">Transferase</keyword>
<dbReference type="PROSITE" id="PS00583">
    <property type="entry name" value="PFKB_KINASES_1"/>
    <property type="match status" value="1"/>
</dbReference>
<keyword evidence="4 7" id="KW-0418">Kinase</keyword>
<dbReference type="AlphaFoldDB" id="A0A2Z3JC40"/>
<comment type="similarity">
    <text evidence="1">Belongs to the carbohydrate kinase PfkB family.</text>
</comment>
<organism evidence="7 8">
    <name type="scientific">Deinococcus irradiatisoli</name>
    <dbReference type="NCBI Taxonomy" id="2202254"/>
    <lineage>
        <taxon>Bacteria</taxon>
        <taxon>Thermotogati</taxon>
        <taxon>Deinococcota</taxon>
        <taxon>Deinococci</taxon>
        <taxon>Deinococcales</taxon>
        <taxon>Deinococcaceae</taxon>
        <taxon>Deinococcus</taxon>
    </lineage>
</organism>
<dbReference type="InterPro" id="IPR029056">
    <property type="entry name" value="Ribokinase-like"/>
</dbReference>
<dbReference type="InterPro" id="IPR002173">
    <property type="entry name" value="Carboh/pur_kinase_PfkB_CS"/>
</dbReference>
<dbReference type="PANTHER" id="PTHR43085">
    <property type="entry name" value="HEXOKINASE FAMILY MEMBER"/>
    <property type="match status" value="1"/>
</dbReference>
<dbReference type="OrthoDB" id="9813569at2"/>
<dbReference type="CDD" id="cd01167">
    <property type="entry name" value="bac_FRK"/>
    <property type="match status" value="1"/>
</dbReference>
<evidence type="ECO:0000256" key="3">
    <source>
        <dbReference type="ARBA" id="ARBA00022741"/>
    </source>
</evidence>
<evidence type="ECO:0000256" key="4">
    <source>
        <dbReference type="ARBA" id="ARBA00022777"/>
    </source>
</evidence>
<dbReference type="InterPro" id="IPR050306">
    <property type="entry name" value="PfkB_Carbo_kinase"/>
</dbReference>
<evidence type="ECO:0000256" key="2">
    <source>
        <dbReference type="ARBA" id="ARBA00022679"/>
    </source>
</evidence>
<dbReference type="Gene3D" id="3.40.1190.20">
    <property type="match status" value="1"/>
</dbReference>
<evidence type="ECO:0000256" key="5">
    <source>
        <dbReference type="ARBA" id="ARBA00022840"/>
    </source>
</evidence>
<evidence type="ECO:0000259" key="6">
    <source>
        <dbReference type="Pfam" id="PF00294"/>
    </source>
</evidence>
<name>A0A2Z3JC40_9DEIO</name>
<keyword evidence="5" id="KW-0067">ATP-binding</keyword>
<dbReference type="Pfam" id="PF00294">
    <property type="entry name" value="PfkB"/>
    <property type="match status" value="1"/>
</dbReference>
<sequence>MTRPEPTPDLAAAQPAPLPLIVSAGEALTDLVTEGGHRWAAHPGGAGWNVARGCARLGVPSAFAGAVGQDNFGDDLLRASQEAGLDLRFLQRLPQPTLIAVVYSASPPAYRFLGENSADLGFAPQQLPQGWLGALRWLHVGGISLARWPLAETLLTMIGEAKAAGAQISFDPNARIVHAAPAYRPVFERVIRQADLLKFSDEDLQFFFAGRPEDDALRALRGLNPRAPIVITRGAAGASLYHSSGRIDLPTVPVKVVDTVGAGDALCAGLLVSATERPEALWTEHLQLGLRAAAVACSHAGAYAPTRQDVAALG</sequence>
<accession>A0A2Z3JC40</accession>
<dbReference type="EMBL" id="CP029494">
    <property type="protein sequence ID" value="AWN22727.1"/>
    <property type="molecule type" value="Genomic_DNA"/>
</dbReference>